<accession>A0A3B4GM63</accession>
<keyword evidence="1" id="KW-0479">Metal-binding</keyword>
<keyword evidence="2 4" id="KW-0863">Zinc-finger</keyword>
<evidence type="ECO:0000259" key="5">
    <source>
        <dbReference type="PROSITE" id="PS50089"/>
    </source>
</evidence>
<evidence type="ECO:0000313" key="6">
    <source>
        <dbReference type="Ensembl" id="ENSPNYP00000024105.1"/>
    </source>
</evidence>
<keyword evidence="3" id="KW-0862">Zinc</keyword>
<sequence>MSCKQQSQQDEPHGVDLDCIQFSCSVCLDLLKEPVTIYCGHSYCKSCIEHCWDGEEEKGEYSCPQCRETFSHRPVLRRNNMLAEVRGQK</sequence>
<dbReference type="Pfam" id="PF15227">
    <property type="entry name" value="zf-C3HC4_4"/>
    <property type="match status" value="1"/>
</dbReference>
<dbReference type="GO" id="GO:0008270">
    <property type="term" value="F:zinc ion binding"/>
    <property type="evidence" value="ECO:0007669"/>
    <property type="project" value="UniProtKB-KW"/>
</dbReference>
<dbReference type="SUPFAM" id="SSF57850">
    <property type="entry name" value="RING/U-box"/>
    <property type="match status" value="1"/>
</dbReference>
<dbReference type="PANTHER" id="PTHR25465:SF14">
    <property type="entry name" value="E3 UBIQUITIN-PROTEIN LIGASE TRIM65"/>
    <property type="match status" value="1"/>
</dbReference>
<proteinExistence type="predicted"/>
<dbReference type="Gene3D" id="3.30.40.10">
    <property type="entry name" value="Zinc/RING finger domain, C3HC4 (zinc finger)"/>
    <property type="match status" value="1"/>
</dbReference>
<dbReference type="GeneTree" id="ENSGT01150000286931"/>
<dbReference type="AlphaFoldDB" id="A0A3B4GM63"/>
<dbReference type="InterPro" id="IPR001841">
    <property type="entry name" value="Znf_RING"/>
</dbReference>
<name>A0A3B4GM63_9CICH</name>
<protein>
    <recommendedName>
        <fullName evidence="5">RING-type domain-containing protein</fullName>
    </recommendedName>
</protein>
<evidence type="ECO:0000256" key="3">
    <source>
        <dbReference type="ARBA" id="ARBA00022833"/>
    </source>
</evidence>
<dbReference type="PROSITE" id="PS00518">
    <property type="entry name" value="ZF_RING_1"/>
    <property type="match status" value="1"/>
</dbReference>
<feature type="domain" description="RING-type" evidence="5">
    <location>
        <begin position="24"/>
        <end position="67"/>
    </location>
</feature>
<evidence type="ECO:0000256" key="1">
    <source>
        <dbReference type="ARBA" id="ARBA00022723"/>
    </source>
</evidence>
<dbReference type="InterPro" id="IPR017907">
    <property type="entry name" value="Znf_RING_CS"/>
</dbReference>
<dbReference type="PANTHER" id="PTHR25465">
    <property type="entry name" value="B-BOX DOMAIN CONTAINING"/>
    <property type="match status" value="1"/>
</dbReference>
<dbReference type="PROSITE" id="PS50089">
    <property type="entry name" value="ZF_RING_2"/>
    <property type="match status" value="1"/>
</dbReference>
<dbReference type="InterPro" id="IPR013083">
    <property type="entry name" value="Znf_RING/FYVE/PHD"/>
</dbReference>
<dbReference type="SMART" id="SM00184">
    <property type="entry name" value="RING"/>
    <property type="match status" value="1"/>
</dbReference>
<reference evidence="6" key="1">
    <citation type="submission" date="2023-09" db="UniProtKB">
        <authorList>
            <consortium name="Ensembl"/>
        </authorList>
    </citation>
    <scope>IDENTIFICATION</scope>
</reference>
<dbReference type="Ensembl" id="ENSPNYT00000024701.1">
    <property type="protein sequence ID" value="ENSPNYP00000024105.1"/>
    <property type="gene ID" value="ENSPNYG00000018225.1"/>
</dbReference>
<evidence type="ECO:0000256" key="4">
    <source>
        <dbReference type="PROSITE-ProRule" id="PRU00175"/>
    </source>
</evidence>
<organism evidence="6">
    <name type="scientific">Pundamilia nyererei</name>
    <dbReference type="NCBI Taxonomy" id="303518"/>
    <lineage>
        <taxon>Eukaryota</taxon>
        <taxon>Metazoa</taxon>
        <taxon>Chordata</taxon>
        <taxon>Craniata</taxon>
        <taxon>Vertebrata</taxon>
        <taxon>Euteleostomi</taxon>
        <taxon>Actinopterygii</taxon>
        <taxon>Neopterygii</taxon>
        <taxon>Teleostei</taxon>
        <taxon>Neoteleostei</taxon>
        <taxon>Acanthomorphata</taxon>
        <taxon>Ovalentaria</taxon>
        <taxon>Cichlomorphae</taxon>
        <taxon>Cichliformes</taxon>
        <taxon>Cichlidae</taxon>
        <taxon>African cichlids</taxon>
        <taxon>Pseudocrenilabrinae</taxon>
        <taxon>Haplochromini</taxon>
        <taxon>Pundamilia</taxon>
    </lineage>
</organism>
<dbReference type="InterPro" id="IPR051051">
    <property type="entry name" value="E3_ubiq-ligase_TRIM/RNF"/>
</dbReference>
<evidence type="ECO:0000256" key="2">
    <source>
        <dbReference type="ARBA" id="ARBA00022771"/>
    </source>
</evidence>
<dbReference type="STRING" id="303518.ENSPNYP00000024105"/>